<sequence length="192" mass="21823">MAARKRNKWKILFLLLLGLNVIVFISLYMLITTSDTRTQTQNDNGTVEDQNEFTPYMKVQLTEEQLNNILKDHLKDQPYSVKAASGKIQLNATYHVLGQKVEASMDFRPEVTDDGNIILHQNNFSVGNLPLPASEALALVASQAELPTYITVNPSREQVLVELHHIDFGKEYRVKAETFDLQQDHITLWVGK</sequence>
<proteinExistence type="predicted"/>
<gene>
    <name evidence="2" type="ORF">SAMN05192532_10129</name>
</gene>
<accession>A0A1I1Z410</accession>
<dbReference type="Pfam" id="PF09911">
    <property type="entry name" value="DUF2140"/>
    <property type="match status" value="1"/>
</dbReference>
<keyword evidence="3" id="KW-1185">Reference proteome</keyword>
<dbReference type="AlphaFoldDB" id="A0A1I1Z410"/>
<dbReference type="RefSeq" id="WP_177194630.1">
    <property type="nucleotide sequence ID" value="NZ_FONT01000001.1"/>
</dbReference>
<evidence type="ECO:0000313" key="2">
    <source>
        <dbReference type="EMBL" id="SFE26505.1"/>
    </source>
</evidence>
<keyword evidence="1" id="KW-0812">Transmembrane</keyword>
<dbReference type="InterPro" id="IPR018672">
    <property type="entry name" value="DUF2140"/>
</dbReference>
<dbReference type="STRING" id="930128.SAMN05192532_10129"/>
<evidence type="ECO:0000256" key="1">
    <source>
        <dbReference type="SAM" id="Phobius"/>
    </source>
</evidence>
<protein>
    <submittedName>
        <fullName evidence="2">Uncharacterized protein YpmS</fullName>
    </submittedName>
</protein>
<dbReference type="Proteomes" id="UP000199516">
    <property type="component" value="Unassembled WGS sequence"/>
</dbReference>
<name>A0A1I1Z410_9BACI</name>
<organism evidence="2 3">
    <name type="scientific">Alteribacillus iranensis</name>
    <dbReference type="NCBI Taxonomy" id="930128"/>
    <lineage>
        <taxon>Bacteria</taxon>
        <taxon>Bacillati</taxon>
        <taxon>Bacillota</taxon>
        <taxon>Bacilli</taxon>
        <taxon>Bacillales</taxon>
        <taxon>Bacillaceae</taxon>
        <taxon>Alteribacillus</taxon>
    </lineage>
</organism>
<evidence type="ECO:0000313" key="3">
    <source>
        <dbReference type="Proteomes" id="UP000199516"/>
    </source>
</evidence>
<reference evidence="2 3" key="1">
    <citation type="submission" date="2016-10" db="EMBL/GenBank/DDBJ databases">
        <authorList>
            <person name="de Groot N.N."/>
        </authorList>
    </citation>
    <scope>NUCLEOTIDE SEQUENCE [LARGE SCALE GENOMIC DNA]</scope>
    <source>
        <strain evidence="2 3">DSM 23995</strain>
    </source>
</reference>
<feature type="transmembrane region" description="Helical" evidence="1">
    <location>
        <begin position="12"/>
        <end position="31"/>
    </location>
</feature>
<keyword evidence="1" id="KW-0472">Membrane</keyword>
<dbReference type="EMBL" id="FONT01000001">
    <property type="protein sequence ID" value="SFE26505.1"/>
    <property type="molecule type" value="Genomic_DNA"/>
</dbReference>
<keyword evidence="1" id="KW-1133">Transmembrane helix</keyword>